<keyword evidence="6" id="KW-1185">Reference proteome</keyword>
<dbReference type="GO" id="GO:0000781">
    <property type="term" value="C:chromosome, telomeric region"/>
    <property type="evidence" value="ECO:0007669"/>
    <property type="project" value="GOC"/>
</dbReference>
<feature type="domain" description="K Homology" evidence="4">
    <location>
        <begin position="740"/>
        <end position="811"/>
    </location>
</feature>
<feature type="domain" description="K Homology" evidence="4">
    <location>
        <begin position="670"/>
        <end position="735"/>
    </location>
</feature>
<dbReference type="PROSITE" id="PS50084">
    <property type="entry name" value="KH_TYPE_1"/>
    <property type="match status" value="7"/>
</dbReference>
<keyword evidence="1" id="KW-0677">Repeat</keyword>
<dbReference type="InterPro" id="IPR004088">
    <property type="entry name" value="KH_dom_type_1"/>
</dbReference>
<feature type="domain" description="K Homology" evidence="4">
    <location>
        <begin position="129"/>
        <end position="208"/>
    </location>
</feature>
<feature type="compositionally biased region" description="Polar residues" evidence="3">
    <location>
        <begin position="1000"/>
        <end position="1024"/>
    </location>
</feature>
<dbReference type="EMBL" id="KV454209">
    <property type="protein sequence ID" value="ODQ61336.1"/>
    <property type="molecule type" value="Genomic_DNA"/>
</dbReference>
<dbReference type="InterPro" id="IPR004087">
    <property type="entry name" value="KH_dom"/>
</dbReference>
<feature type="compositionally biased region" description="Acidic residues" evidence="3">
    <location>
        <begin position="1035"/>
        <end position="1046"/>
    </location>
</feature>
<dbReference type="GO" id="GO:0045141">
    <property type="term" value="P:meiotic telomere clustering"/>
    <property type="evidence" value="ECO:0007669"/>
    <property type="project" value="EnsemblFungi"/>
</dbReference>
<name>A0A1E3P7D2_WICAA</name>
<feature type="region of interest" description="Disordered" evidence="3">
    <location>
        <begin position="1"/>
        <end position="52"/>
    </location>
</feature>
<dbReference type="SUPFAM" id="SSF54791">
    <property type="entry name" value="Eukaryotic type KH-domain (KH-domain type I)"/>
    <property type="match status" value="7"/>
</dbReference>
<dbReference type="GO" id="GO:0043577">
    <property type="term" value="P:chemotropism"/>
    <property type="evidence" value="ECO:0007669"/>
    <property type="project" value="EnsemblFungi"/>
</dbReference>
<dbReference type="InterPro" id="IPR036612">
    <property type="entry name" value="KH_dom_type_1_sf"/>
</dbReference>
<evidence type="ECO:0000256" key="3">
    <source>
        <dbReference type="SAM" id="MobiDB-lite"/>
    </source>
</evidence>
<dbReference type="GeneID" id="30198050"/>
<dbReference type="PANTHER" id="PTHR10288">
    <property type="entry name" value="KH DOMAIN CONTAINING RNA BINDING PROTEIN"/>
    <property type="match status" value="1"/>
</dbReference>
<dbReference type="GO" id="GO:0030466">
    <property type="term" value="P:silent mating-type cassette heterochromatin formation"/>
    <property type="evidence" value="ECO:0007669"/>
    <property type="project" value="EnsemblFungi"/>
</dbReference>
<evidence type="ECO:0000256" key="1">
    <source>
        <dbReference type="ARBA" id="ARBA00022737"/>
    </source>
</evidence>
<feature type="domain" description="K Homology" evidence="4">
    <location>
        <begin position="597"/>
        <end position="666"/>
    </location>
</feature>
<dbReference type="SMART" id="SM00322">
    <property type="entry name" value="KH"/>
    <property type="match status" value="9"/>
</dbReference>
<evidence type="ECO:0000259" key="4">
    <source>
        <dbReference type="SMART" id="SM00322"/>
    </source>
</evidence>
<keyword evidence="2" id="KW-0694">RNA-binding</keyword>
<gene>
    <name evidence="5" type="ORF">WICANDRAFT_18713</name>
</gene>
<evidence type="ECO:0000313" key="6">
    <source>
        <dbReference type="Proteomes" id="UP000094112"/>
    </source>
</evidence>
<dbReference type="STRING" id="683960.A0A1E3P7D2"/>
<feature type="domain" description="K Homology" evidence="4">
    <location>
        <begin position="895"/>
        <end position="963"/>
    </location>
</feature>
<dbReference type="AlphaFoldDB" id="A0A1E3P7D2"/>
<reference evidence="5 6" key="1">
    <citation type="journal article" date="2016" name="Proc. Natl. Acad. Sci. U.S.A.">
        <title>Comparative genomics of biotechnologically important yeasts.</title>
        <authorList>
            <person name="Riley R."/>
            <person name="Haridas S."/>
            <person name="Wolfe K.H."/>
            <person name="Lopes M.R."/>
            <person name="Hittinger C.T."/>
            <person name="Goeker M."/>
            <person name="Salamov A.A."/>
            <person name="Wisecaver J.H."/>
            <person name="Long T.M."/>
            <person name="Calvey C.H."/>
            <person name="Aerts A.L."/>
            <person name="Barry K.W."/>
            <person name="Choi C."/>
            <person name="Clum A."/>
            <person name="Coughlan A.Y."/>
            <person name="Deshpande S."/>
            <person name="Douglass A.P."/>
            <person name="Hanson S.J."/>
            <person name="Klenk H.-P."/>
            <person name="LaButti K.M."/>
            <person name="Lapidus A."/>
            <person name="Lindquist E.A."/>
            <person name="Lipzen A.M."/>
            <person name="Meier-Kolthoff J.P."/>
            <person name="Ohm R.A."/>
            <person name="Otillar R.P."/>
            <person name="Pangilinan J.L."/>
            <person name="Peng Y."/>
            <person name="Rokas A."/>
            <person name="Rosa C.A."/>
            <person name="Scheuner C."/>
            <person name="Sibirny A.A."/>
            <person name="Slot J.C."/>
            <person name="Stielow J.B."/>
            <person name="Sun H."/>
            <person name="Kurtzman C.P."/>
            <person name="Blackwell M."/>
            <person name="Grigoriev I.V."/>
            <person name="Jeffries T.W."/>
        </authorList>
    </citation>
    <scope>NUCLEOTIDE SEQUENCE [LARGE SCALE GENOMIC DNA]</scope>
    <source>
        <strain evidence="6">ATCC 58044 / CBS 1984 / NCYC 433 / NRRL Y-366-8</strain>
    </source>
</reference>
<dbReference type="GO" id="GO:0001965">
    <property type="term" value="F:G-protein alpha-subunit binding"/>
    <property type="evidence" value="ECO:0007669"/>
    <property type="project" value="EnsemblFungi"/>
</dbReference>
<feature type="compositionally biased region" description="Low complexity" evidence="3">
    <location>
        <begin position="39"/>
        <end position="52"/>
    </location>
</feature>
<sequence length="1138" mass="125190">VAAPPPSINDESAFPALGGSAGSASGSNVIWGPSMKTPSSASSSDKVFSRSSSSRVQKSVQEAFNIKNNVSLNVSTVEFRKIISELKKTYDVSLESTVSTINKDRTFVVSGSIKNVAQVRKELVRRLTKPVQDRFKIPSRTRAAVIGSGGKNLRPIIESTGTRINIERNVTPGPQSSQSDEDDEIEVTIDGDIDGVTDARKLILAIVDEETKHLSTRVQVPDELIKFVKPFDINEENLKVSGPNKNGSISIQGLRDDVLIKKNEIVSQLNDLKIKIKTETKSIPKKVHQFIKPDEIYKQFNVVIEIPKGEIDDEELVSFVGLPSDINAAIQHARNTTSQFIIDSLDISRAHGGNVDHARALAAYFSHAGLLNKIGEEFNTITSAPPFDKLVSRNLKNVSIDISAPKTSTQSIKDSRKKIVELVNGLAPTRIRFVNDVVPFFAKRVASITESSSKSQNVHVVPLSFLAENKTNEIILVALDNEDDEFAPSQEEINARLDVVDHSLDELRKAQSELKSVVLDVENDKQQFIEGPNGTTLKTLLNSFNDGSSAIVLKLHYNGDLPSPDKVYIQGTKTDVGKVEKEIQALLKDAEDLKDIYSFKSEIHVPKNVLPRLIGKNGGHLNTLRDQFGVNIDVEKDPQGEKAALTITGYKFNVKEAEHDILQSSKRWADEVTKTVIVPQKYHGSIIGQGGQYVKRLQDKYNVRINFTQGVDDVVIRGPSRGAIKAEEEVKELVDYFIENGYTKEIQVPTKALSRIIGKNGETMNGIAADAGVEIDVKDNDDKESEFGSVLLTGSRKGLKEAETKILAIVKEFQDTITVELEVDPKYFRDILGARGSTKTAIIEKAGGADLDQQRRLLQIPDQSSESKIITSSGPKKVVESIIEQVKKIVQEKENSVTEKLDVSKDKHRLIIGTGGTVRRTLETGHKVSINVPKFASDSSEVTIVGLPENVEKAKAAILELTADDWKTVVEVPAYLHAAVAERGAFTRKIRSDHNVEVTHGNSSNRAYKLSSSHIPTPPSSASGSDEETFKFTTEDADSSADDDSDLIPWRLKGEDEDVAKVESLIKARIEQFKKDNTSGFLWYKDPSVFGRIVGIQGSRLNNIRKKSGAQIYIPRKDDTANDVIYLKGTKAALEKAE</sequence>
<feature type="region of interest" description="Disordered" evidence="3">
    <location>
        <begin position="997"/>
        <end position="1047"/>
    </location>
</feature>
<dbReference type="OrthoDB" id="10027144at2759"/>
<dbReference type="Proteomes" id="UP000094112">
    <property type="component" value="Unassembled WGS sequence"/>
</dbReference>
<dbReference type="GO" id="GO:0000750">
    <property type="term" value="P:pheromone-dependent signal transduction involved in conjugation with cellular fusion"/>
    <property type="evidence" value="ECO:0007669"/>
    <property type="project" value="EnsemblFungi"/>
</dbReference>
<dbReference type="GO" id="GO:0005789">
    <property type="term" value="C:endoplasmic reticulum membrane"/>
    <property type="evidence" value="ECO:0007669"/>
    <property type="project" value="EnsemblFungi"/>
</dbReference>
<dbReference type="Gene3D" id="3.30.1370.10">
    <property type="entry name" value="K Homology domain, type 1"/>
    <property type="match status" value="8"/>
</dbReference>
<organism evidence="5 6">
    <name type="scientific">Wickerhamomyces anomalus (strain ATCC 58044 / CBS 1984 / NCYC 433 / NRRL Y-366-8)</name>
    <name type="common">Yeast</name>
    <name type="synonym">Hansenula anomala</name>
    <dbReference type="NCBI Taxonomy" id="683960"/>
    <lineage>
        <taxon>Eukaryota</taxon>
        <taxon>Fungi</taxon>
        <taxon>Dikarya</taxon>
        <taxon>Ascomycota</taxon>
        <taxon>Saccharomycotina</taxon>
        <taxon>Saccharomycetes</taxon>
        <taxon>Phaffomycetales</taxon>
        <taxon>Wickerhamomycetaceae</taxon>
        <taxon>Wickerhamomyces</taxon>
    </lineage>
</organism>
<feature type="non-terminal residue" evidence="5">
    <location>
        <position position="1"/>
    </location>
</feature>
<feature type="domain" description="K Homology" evidence="4">
    <location>
        <begin position="1075"/>
        <end position="1138"/>
    </location>
</feature>
<accession>A0A1E3P7D2</accession>
<feature type="non-terminal residue" evidence="5">
    <location>
        <position position="1138"/>
    </location>
</feature>
<feature type="domain" description="K Homology" evidence="4">
    <location>
        <begin position="513"/>
        <end position="588"/>
    </location>
</feature>
<feature type="domain" description="K Homology" evidence="4">
    <location>
        <begin position="964"/>
        <end position="1071"/>
    </location>
</feature>
<feature type="domain" description="K Homology" evidence="4">
    <location>
        <begin position="815"/>
        <end position="891"/>
    </location>
</feature>
<dbReference type="RefSeq" id="XP_019040543.1">
    <property type="nucleotide sequence ID" value="XM_019180804.1"/>
</dbReference>
<proteinExistence type="predicted"/>
<dbReference type="GO" id="GO:0003729">
    <property type="term" value="F:mRNA binding"/>
    <property type="evidence" value="ECO:0007669"/>
    <property type="project" value="EnsemblFungi"/>
</dbReference>
<evidence type="ECO:0000313" key="5">
    <source>
        <dbReference type="EMBL" id="ODQ61336.1"/>
    </source>
</evidence>
<dbReference type="Pfam" id="PF00013">
    <property type="entry name" value="KH_1"/>
    <property type="match status" value="6"/>
</dbReference>
<protein>
    <recommendedName>
        <fullName evidence="4">K Homology domain-containing protein</fullName>
    </recommendedName>
</protein>
<dbReference type="GO" id="GO:0031509">
    <property type="term" value="P:subtelomeric heterochromatin formation"/>
    <property type="evidence" value="ECO:0007669"/>
    <property type="project" value="EnsemblFungi"/>
</dbReference>
<evidence type="ECO:0000256" key="2">
    <source>
        <dbReference type="PROSITE-ProRule" id="PRU00117"/>
    </source>
</evidence>